<dbReference type="EMBL" id="CM026423">
    <property type="protein sequence ID" value="KAG0581793.1"/>
    <property type="molecule type" value="Genomic_DNA"/>
</dbReference>
<proteinExistence type="predicted"/>
<dbReference type="Proteomes" id="UP000822688">
    <property type="component" value="Chromosome 3"/>
</dbReference>
<evidence type="ECO:0000313" key="1">
    <source>
        <dbReference type="EMBL" id="KAG0581793.1"/>
    </source>
</evidence>
<gene>
    <name evidence="1" type="ORF">KC19_3G009800</name>
</gene>
<reference evidence="1" key="1">
    <citation type="submission" date="2020-06" db="EMBL/GenBank/DDBJ databases">
        <title>WGS assembly of Ceratodon purpureus strain R40.</title>
        <authorList>
            <person name="Carey S.B."/>
            <person name="Jenkins J."/>
            <person name="Shu S."/>
            <person name="Lovell J.T."/>
            <person name="Sreedasyam A."/>
            <person name="Maumus F."/>
            <person name="Tiley G.P."/>
            <person name="Fernandez-Pozo N."/>
            <person name="Barry K."/>
            <person name="Chen C."/>
            <person name="Wang M."/>
            <person name="Lipzen A."/>
            <person name="Daum C."/>
            <person name="Saski C.A."/>
            <person name="Payton A.C."/>
            <person name="Mcbreen J.C."/>
            <person name="Conrad R.E."/>
            <person name="Kollar L.M."/>
            <person name="Olsson S."/>
            <person name="Huttunen S."/>
            <person name="Landis J.B."/>
            <person name="Wickett N.J."/>
            <person name="Johnson M.G."/>
            <person name="Rensing S.A."/>
            <person name="Grimwood J."/>
            <person name="Schmutz J."/>
            <person name="Mcdaniel S.F."/>
        </authorList>
    </citation>
    <scope>NUCLEOTIDE SEQUENCE</scope>
    <source>
        <strain evidence="1">R40</strain>
    </source>
</reference>
<name>A0A8T0IH61_CERPU</name>
<accession>A0A8T0IH61</accession>
<keyword evidence="2" id="KW-1185">Reference proteome</keyword>
<protein>
    <submittedName>
        <fullName evidence="1">Uncharacterized protein</fullName>
    </submittedName>
</protein>
<evidence type="ECO:0000313" key="2">
    <source>
        <dbReference type="Proteomes" id="UP000822688"/>
    </source>
</evidence>
<sequence length="51" mass="6136">MTWPVYPVLRWYLFCREDFPKHSRRHQISTTMGECPLAFDSMHASQLPVLR</sequence>
<organism evidence="1 2">
    <name type="scientific">Ceratodon purpureus</name>
    <name type="common">Fire moss</name>
    <name type="synonym">Dicranum purpureum</name>
    <dbReference type="NCBI Taxonomy" id="3225"/>
    <lineage>
        <taxon>Eukaryota</taxon>
        <taxon>Viridiplantae</taxon>
        <taxon>Streptophyta</taxon>
        <taxon>Embryophyta</taxon>
        <taxon>Bryophyta</taxon>
        <taxon>Bryophytina</taxon>
        <taxon>Bryopsida</taxon>
        <taxon>Dicranidae</taxon>
        <taxon>Pseudoditrichales</taxon>
        <taxon>Ditrichaceae</taxon>
        <taxon>Ceratodon</taxon>
    </lineage>
</organism>
<comment type="caution">
    <text evidence="1">The sequence shown here is derived from an EMBL/GenBank/DDBJ whole genome shotgun (WGS) entry which is preliminary data.</text>
</comment>
<dbReference type="AlphaFoldDB" id="A0A8T0IH61"/>